<dbReference type="EMBL" id="JAVIJP010000142">
    <property type="protein sequence ID" value="KAL3613312.1"/>
    <property type="molecule type" value="Genomic_DNA"/>
</dbReference>
<name>A0ABD3B7R9_9LAMI</name>
<organism evidence="2 3">
    <name type="scientific">Castilleja foliolosa</name>
    <dbReference type="NCBI Taxonomy" id="1961234"/>
    <lineage>
        <taxon>Eukaryota</taxon>
        <taxon>Viridiplantae</taxon>
        <taxon>Streptophyta</taxon>
        <taxon>Embryophyta</taxon>
        <taxon>Tracheophyta</taxon>
        <taxon>Spermatophyta</taxon>
        <taxon>Magnoliopsida</taxon>
        <taxon>eudicotyledons</taxon>
        <taxon>Gunneridae</taxon>
        <taxon>Pentapetalae</taxon>
        <taxon>asterids</taxon>
        <taxon>lamiids</taxon>
        <taxon>Lamiales</taxon>
        <taxon>Orobanchaceae</taxon>
        <taxon>Pedicularideae</taxon>
        <taxon>Castillejinae</taxon>
        <taxon>Castilleja</taxon>
    </lineage>
</organism>
<protein>
    <submittedName>
        <fullName evidence="2">Uncharacterized protein</fullName>
    </submittedName>
</protein>
<comment type="caution">
    <text evidence="2">The sequence shown here is derived from an EMBL/GenBank/DDBJ whole genome shotgun (WGS) entry which is preliminary data.</text>
</comment>
<feature type="compositionally biased region" description="Basic and acidic residues" evidence="1">
    <location>
        <begin position="24"/>
        <end position="33"/>
    </location>
</feature>
<dbReference type="PANTHER" id="PTHR34835:SF90">
    <property type="entry name" value="AMINOTRANSFERASE-LIKE PLANT MOBILE DOMAIN-CONTAINING PROTEIN"/>
    <property type="match status" value="1"/>
</dbReference>
<dbReference type="Proteomes" id="UP001632038">
    <property type="component" value="Unassembled WGS sequence"/>
</dbReference>
<feature type="compositionally biased region" description="Acidic residues" evidence="1">
    <location>
        <begin position="34"/>
        <end position="44"/>
    </location>
</feature>
<gene>
    <name evidence="2" type="ORF">CASFOL_042824</name>
</gene>
<evidence type="ECO:0000256" key="1">
    <source>
        <dbReference type="SAM" id="MobiDB-lite"/>
    </source>
</evidence>
<reference evidence="3" key="1">
    <citation type="journal article" date="2024" name="IScience">
        <title>Strigolactones Initiate the Formation of Haustorium-like Structures in Castilleja.</title>
        <authorList>
            <person name="Buerger M."/>
            <person name="Peterson D."/>
            <person name="Chory J."/>
        </authorList>
    </citation>
    <scope>NUCLEOTIDE SEQUENCE [LARGE SCALE GENOMIC DNA]</scope>
</reference>
<proteinExistence type="predicted"/>
<evidence type="ECO:0000313" key="2">
    <source>
        <dbReference type="EMBL" id="KAL3613312.1"/>
    </source>
</evidence>
<evidence type="ECO:0000313" key="3">
    <source>
        <dbReference type="Proteomes" id="UP001632038"/>
    </source>
</evidence>
<keyword evidence="3" id="KW-1185">Reference proteome</keyword>
<dbReference type="AlphaFoldDB" id="A0ABD3B7R9"/>
<accession>A0ABD3B7R9</accession>
<sequence>MLMRIVRRMKKRLIEVCKKKKNEDKEVDLRKDVSEDEEGDEGECEVVTGKEKQETDEKERKKVFRDIGFGGLLKLILKENHLELIHFLLINFNYRRCSVEIPGGELRIREEDALSVFDLPQGRKVIPESHALKGNAHIDRIVSQFTERWNVQINNPLLKVMREGLSERQDFDDDFKLDFVVFAVSSIIKSNHDRNVNYRFLESLYDLCYLERVEFLQIDNPRIFPVCSNWKSVDVSKRLNFERNFGGFGSGIVLNCLSKPMKLDENETSVKLKSVFEKMTTAVVEFKDVMDDIGKEPLKIEGILKKPFDASYNSSQEAKIVQEPEISSQSKIVESPKVSPVNKQYKDMFADDLFGDPDVVAEIFKYWDACSWPKVNEKEKEKENEKEEKQKEK</sequence>
<dbReference type="PANTHER" id="PTHR34835">
    <property type="entry name" value="OS07G0283600 PROTEIN-RELATED"/>
    <property type="match status" value="1"/>
</dbReference>
<feature type="region of interest" description="Disordered" evidence="1">
    <location>
        <begin position="24"/>
        <end position="55"/>
    </location>
</feature>